<dbReference type="InterPro" id="IPR042183">
    <property type="entry name" value="MmgE/PrpD_sf_1"/>
</dbReference>
<dbReference type="InterPro" id="IPR005656">
    <property type="entry name" value="MmgE_PrpD"/>
</dbReference>
<accession>A0A842JGP7</accession>
<keyword evidence="5" id="KW-1185">Reference proteome</keyword>
<evidence type="ECO:0000313" key="4">
    <source>
        <dbReference type="EMBL" id="MBC2888985.1"/>
    </source>
</evidence>
<dbReference type="Gene3D" id="1.10.4100.10">
    <property type="entry name" value="2-methylcitrate dehydratase PrpD"/>
    <property type="match status" value="1"/>
</dbReference>
<gene>
    <name evidence="4" type="ORF">H7313_06435</name>
</gene>
<comment type="caution">
    <text evidence="4">The sequence shown here is derived from an EMBL/GenBank/DDBJ whole genome shotgun (WGS) entry which is preliminary data.</text>
</comment>
<name>A0A842JGP7_9ACTN</name>
<proteinExistence type="inferred from homology"/>
<dbReference type="InterPro" id="IPR045336">
    <property type="entry name" value="MmgE_PrpD_N"/>
</dbReference>
<dbReference type="InterPro" id="IPR045337">
    <property type="entry name" value="MmgE_PrpD_C"/>
</dbReference>
<evidence type="ECO:0000313" key="5">
    <source>
        <dbReference type="Proteomes" id="UP000587396"/>
    </source>
</evidence>
<dbReference type="Gene3D" id="3.30.1330.120">
    <property type="entry name" value="2-methylcitrate dehydratase PrpD"/>
    <property type="match status" value="1"/>
</dbReference>
<dbReference type="AlphaFoldDB" id="A0A842JGP7"/>
<evidence type="ECO:0000256" key="1">
    <source>
        <dbReference type="ARBA" id="ARBA00006174"/>
    </source>
</evidence>
<dbReference type="Pfam" id="PF19305">
    <property type="entry name" value="MmgE_PrpD_C"/>
    <property type="match status" value="1"/>
</dbReference>
<feature type="domain" description="MmgE/PrpD C-terminal" evidence="3">
    <location>
        <begin position="266"/>
        <end position="437"/>
    </location>
</feature>
<evidence type="ECO:0000259" key="2">
    <source>
        <dbReference type="Pfam" id="PF03972"/>
    </source>
</evidence>
<protein>
    <submittedName>
        <fullName evidence="4">MmgE/PrpD family protein</fullName>
    </submittedName>
</protein>
<dbReference type="RefSeq" id="WP_185904878.1">
    <property type="nucleotide sequence ID" value="NZ_JACMSE010000003.1"/>
</dbReference>
<comment type="similarity">
    <text evidence="1">Belongs to the PrpD family.</text>
</comment>
<dbReference type="PANTHER" id="PTHR16943">
    <property type="entry name" value="2-METHYLCITRATE DEHYDRATASE-RELATED"/>
    <property type="match status" value="1"/>
</dbReference>
<dbReference type="InterPro" id="IPR036148">
    <property type="entry name" value="MmgE/PrpD_sf"/>
</dbReference>
<dbReference type="InterPro" id="IPR042188">
    <property type="entry name" value="MmgE/PrpD_sf_2"/>
</dbReference>
<dbReference type="Proteomes" id="UP000587396">
    <property type="component" value="Unassembled WGS sequence"/>
</dbReference>
<dbReference type="Pfam" id="PF03972">
    <property type="entry name" value="MmgE_PrpD_N"/>
    <property type="match status" value="1"/>
</dbReference>
<reference evidence="4 5" key="1">
    <citation type="submission" date="2020-08" db="EMBL/GenBank/DDBJ databases">
        <authorList>
            <person name="Liu C."/>
            <person name="Sun Q."/>
        </authorList>
    </citation>
    <scope>NUCLEOTIDE SEQUENCE [LARGE SCALE GENOMIC DNA]</scope>
    <source>
        <strain evidence="4 5">N22</strain>
    </source>
</reference>
<dbReference type="PANTHER" id="PTHR16943:SF8">
    <property type="entry name" value="2-METHYLCITRATE DEHYDRATASE"/>
    <property type="match status" value="1"/>
</dbReference>
<feature type="domain" description="MmgE/PrpD N-terminal" evidence="2">
    <location>
        <begin position="8"/>
        <end position="242"/>
    </location>
</feature>
<organism evidence="4 5">
    <name type="scientific">Gordonibacter massiliensis</name>
    <name type="common">ex Traore et al. 2017</name>
    <dbReference type="NCBI Taxonomy" id="1841863"/>
    <lineage>
        <taxon>Bacteria</taxon>
        <taxon>Bacillati</taxon>
        <taxon>Actinomycetota</taxon>
        <taxon>Coriobacteriia</taxon>
        <taxon>Eggerthellales</taxon>
        <taxon>Eggerthellaceae</taxon>
        <taxon>Gordonibacter</taxon>
    </lineage>
</organism>
<sequence>MKVEHKVVSFIENATYDDLNATDIDIVKKQILTYVGCVIAGSSNMGCEEVVDIAKDLGGKEEATILVHGGKVPAQQAAFANGVMGRALDVCDHIKPGMHVGSGMIPAIYAVAEMKGGISGKEFINAIAVGDEVALRLNLLEKDYHGFDPTGIAGVFGAAAGAAKIWGMSHKEILHTLALAFNRAAGSFQCNIDGALAVRVIEGWIGQAGVECARLASKAITGPVDFLDGVYGYFNLFTNGRTSGEEIFAGLGEEPLRTYTLGFKKYPSCGMTQGSTELILNMMAKHGFCADDVERIVLTMPTYGYNLVGNFKLGDNPKVNAQFGTPYCIANALVRKGVKLEHFEPEFIMNDEVLEFTKKIESVCDPSLDPIRPHYASDIKVVCKDGGVYEGSIDISPGTEEAPLEDEDFKRRFYDCIDFAKKSFLEERADEIYRKCLDVADMGNVDELFHFMTN</sequence>
<evidence type="ECO:0000259" key="3">
    <source>
        <dbReference type="Pfam" id="PF19305"/>
    </source>
</evidence>
<dbReference type="GO" id="GO:0016829">
    <property type="term" value="F:lyase activity"/>
    <property type="evidence" value="ECO:0007669"/>
    <property type="project" value="InterPro"/>
</dbReference>
<dbReference type="SUPFAM" id="SSF103378">
    <property type="entry name" value="2-methylcitrate dehydratase PrpD"/>
    <property type="match status" value="1"/>
</dbReference>
<dbReference type="EMBL" id="JACMSE010000003">
    <property type="protein sequence ID" value="MBC2888985.1"/>
    <property type="molecule type" value="Genomic_DNA"/>
</dbReference>